<dbReference type="InterPro" id="IPR011659">
    <property type="entry name" value="WD40"/>
</dbReference>
<dbReference type="PROSITE" id="PS50082">
    <property type="entry name" value="WD_REPEATS_2"/>
    <property type="match status" value="1"/>
</dbReference>
<dbReference type="SMART" id="SM00320">
    <property type="entry name" value="WD40"/>
    <property type="match status" value="3"/>
</dbReference>
<proteinExistence type="predicted"/>
<dbReference type="PANTHER" id="PTHR19857">
    <property type="entry name" value="MITOCHONDRIAL DIVISION PROTEIN 1-RELATED"/>
    <property type="match status" value="1"/>
</dbReference>
<dbReference type="EMBL" id="RAWG01000119">
    <property type="protein sequence ID" value="RKH40953.1"/>
    <property type="molecule type" value="Genomic_DNA"/>
</dbReference>
<evidence type="ECO:0000256" key="3">
    <source>
        <dbReference type="PROSITE-ProRule" id="PRU00221"/>
    </source>
</evidence>
<evidence type="ECO:0000256" key="2">
    <source>
        <dbReference type="ARBA" id="ARBA00022737"/>
    </source>
</evidence>
<dbReference type="SUPFAM" id="SSF50998">
    <property type="entry name" value="Quinoprotein alcohol dehydrogenase-like"/>
    <property type="match status" value="1"/>
</dbReference>
<evidence type="ECO:0000313" key="5">
    <source>
        <dbReference type="Proteomes" id="UP000273405"/>
    </source>
</evidence>
<keyword evidence="1 3" id="KW-0853">WD repeat</keyword>
<dbReference type="AlphaFoldDB" id="A0A3A8NAG6"/>
<dbReference type="PANTHER" id="PTHR19857:SF21">
    <property type="entry name" value="ANAPHASE-PROMOTING COMPLEX SUBUNIT 4 WD40 DOMAIN-CONTAINING PROTEIN"/>
    <property type="match status" value="1"/>
</dbReference>
<reference evidence="5" key="1">
    <citation type="submission" date="2018-09" db="EMBL/GenBank/DDBJ databases">
        <authorList>
            <person name="Livingstone P.G."/>
            <person name="Whitworth D.E."/>
        </authorList>
    </citation>
    <scope>NUCLEOTIDE SEQUENCE [LARGE SCALE GENOMIC DNA]</scope>
    <source>
        <strain evidence="5">CA040B</strain>
    </source>
</reference>
<dbReference type="InterPro" id="IPR051179">
    <property type="entry name" value="WD_repeat_multifunction"/>
</dbReference>
<accession>A0A3A8NAG6</accession>
<keyword evidence="5" id="KW-1185">Reference proteome</keyword>
<evidence type="ECO:0000256" key="1">
    <source>
        <dbReference type="ARBA" id="ARBA00022574"/>
    </source>
</evidence>
<dbReference type="PROSITE" id="PS50294">
    <property type="entry name" value="WD_REPEATS_REGION"/>
    <property type="match status" value="1"/>
</dbReference>
<organism evidence="4 5">
    <name type="scientific">Corallococcus sicarius</name>
    <dbReference type="NCBI Taxonomy" id="2316726"/>
    <lineage>
        <taxon>Bacteria</taxon>
        <taxon>Pseudomonadati</taxon>
        <taxon>Myxococcota</taxon>
        <taxon>Myxococcia</taxon>
        <taxon>Myxococcales</taxon>
        <taxon>Cystobacterineae</taxon>
        <taxon>Myxococcaceae</taxon>
        <taxon>Corallococcus</taxon>
    </lineage>
</organism>
<dbReference type="InterPro" id="IPR001680">
    <property type="entry name" value="WD40_rpt"/>
</dbReference>
<dbReference type="Pfam" id="PF00400">
    <property type="entry name" value="WD40"/>
    <property type="match status" value="1"/>
</dbReference>
<dbReference type="Gene3D" id="2.130.10.10">
    <property type="entry name" value="YVTN repeat-like/Quinoprotein amine dehydrogenase"/>
    <property type="match status" value="2"/>
</dbReference>
<dbReference type="Proteomes" id="UP000273405">
    <property type="component" value="Unassembled WGS sequence"/>
</dbReference>
<protein>
    <submittedName>
        <fullName evidence="4">Uncharacterized protein</fullName>
    </submittedName>
</protein>
<evidence type="ECO:0000313" key="4">
    <source>
        <dbReference type="EMBL" id="RKH40953.1"/>
    </source>
</evidence>
<dbReference type="InterPro" id="IPR015943">
    <property type="entry name" value="WD40/YVTN_repeat-like_dom_sf"/>
</dbReference>
<gene>
    <name evidence="4" type="ORF">D7X12_19535</name>
</gene>
<dbReference type="OrthoDB" id="5491997at2"/>
<dbReference type="InterPro" id="IPR011047">
    <property type="entry name" value="Quinoprotein_ADH-like_sf"/>
</dbReference>
<dbReference type="RefSeq" id="WP_120626795.1">
    <property type="nucleotide sequence ID" value="NZ_RAWG01000119.1"/>
</dbReference>
<name>A0A3A8NAG6_9BACT</name>
<keyword evidence="2" id="KW-0677">Repeat</keyword>
<dbReference type="Pfam" id="PF07676">
    <property type="entry name" value="PD40"/>
    <property type="match status" value="1"/>
</dbReference>
<feature type="repeat" description="WD" evidence="3">
    <location>
        <begin position="264"/>
        <end position="298"/>
    </location>
</feature>
<comment type="caution">
    <text evidence="4">The sequence shown here is derived from an EMBL/GenBank/DDBJ whole genome shotgun (WGS) entry which is preliminary data.</text>
</comment>
<sequence>MAIRSKVLQPPTKKVVQSLDIDAGGQHLVAGQNHLTVWNLKTRKLVHEFKVGSGDNVLWARWSPDGTKVAFVDTGNRFRFFELETGDARAVELEDADAGWLDYARDRDRVLVAGRRVQVWDEEKQKVVWVAPGKESKREDPPIGCLSPDGGTAAIVGAEPGKVLLYKVGGKRVQKQLDDGPKSARWIGFDPKMRYVACLEYHAHGFFVWDLKTGKRHLPETFNDEVTVFWSARFDPSGKRLALGTLGGAVWVQKLKDGELVYDEKEHKRRVWDVAFTPDGTQVFSGGDDYTLRFRKLP</sequence>